<protein>
    <submittedName>
        <fullName evidence="2">USP6 N-terminal-like protein</fullName>
    </submittedName>
</protein>
<dbReference type="SMART" id="SM00164">
    <property type="entry name" value="TBC"/>
    <property type="match status" value="1"/>
</dbReference>
<dbReference type="Proteomes" id="UP000288716">
    <property type="component" value="Unassembled WGS sequence"/>
</dbReference>
<dbReference type="Gene3D" id="1.10.10.750">
    <property type="entry name" value="Ypt/Rab-GAP domain of gyp1p, domain 1"/>
    <property type="match status" value="1"/>
</dbReference>
<dbReference type="InterPro" id="IPR035969">
    <property type="entry name" value="Rab-GAP_TBC_sf"/>
</dbReference>
<dbReference type="Gene3D" id="1.10.8.270">
    <property type="entry name" value="putative rabgap domain of human tbc1 domain family member 14 like domains"/>
    <property type="match status" value="1"/>
</dbReference>
<dbReference type="AlphaFoldDB" id="A0A443SUN8"/>
<proteinExistence type="predicted"/>
<dbReference type="VEuPathDB" id="VectorBase:LDEU000811"/>
<dbReference type="Gene3D" id="1.10.472.80">
    <property type="entry name" value="Ypt/Rab-GAP domain of gyp1p, domain 3"/>
    <property type="match status" value="1"/>
</dbReference>
<reference evidence="2 3" key="1">
    <citation type="journal article" date="2018" name="Gigascience">
        <title>Genomes of trombidid mites reveal novel predicted allergens and laterally-transferred genes associated with secondary metabolism.</title>
        <authorList>
            <person name="Dong X."/>
            <person name="Chaisiri K."/>
            <person name="Xia D."/>
            <person name="Armstrong S.D."/>
            <person name="Fang Y."/>
            <person name="Donnelly M.J."/>
            <person name="Kadowaki T."/>
            <person name="McGarry J.W."/>
            <person name="Darby A.C."/>
            <person name="Makepeace B.L."/>
        </authorList>
    </citation>
    <scope>NUCLEOTIDE SEQUENCE [LARGE SCALE GENOMIC DNA]</scope>
    <source>
        <strain evidence="2">UoL-UT</strain>
    </source>
</reference>
<evidence type="ECO:0000313" key="3">
    <source>
        <dbReference type="Proteomes" id="UP000288716"/>
    </source>
</evidence>
<feature type="domain" description="Rab-GAP TBC" evidence="1">
    <location>
        <begin position="104"/>
        <end position="262"/>
    </location>
</feature>
<comment type="caution">
    <text evidence="2">The sequence shown here is derived from an EMBL/GenBank/DDBJ whole genome shotgun (WGS) entry which is preliminary data.</text>
</comment>
<dbReference type="GO" id="GO:0005096">
    <property type="term" value="F:GTPase activator activity"/>
    <property type="evidence" value="ECO:0007669"/>
    <property type="project" value="TreeGrafter"/>
</dbReference>
<dbReference type="Pfam" id="PF00566">
    <property type="entry name" value="RabGAP-TBC"/>
    <property type="match status" value="1"/>
</dbReference>
<dbReference type="PROSITE" id="PS50086">
    <property type="entry name" value="TBC_RABGAP"/>
    <property type="match status" value="1"/>
</dbReference>
<dbReference type="PANTHER" id="PTHR47219">
    <property type="entry name" value="RAB GTPASE-ACTIVATING PROTEIN 1-LIKE"/>
    <property type="match status" value="1"/>
</dbReference>
<name>A0A443SUN8_9ACAR</name>
<accession>A0A443SUN8</accession>
<keyword evidence="3" id="KW-1185">Reference proteome</keyword>
<dbReference type="STRING" id="299467.A0A443SUN8"/>
<evidence type="ECO:0000259" key="1">
    <source>
        <dbReference type="PROSITE" id="PS50086"/>
    </source>
</evidence>
<sequence length="336" mass="39979">MAENHILTEDEERRLIVDKYEKGREKILHQIDDWEDPSSEIFHVTDRYGFIHDHRLPDKLTEYENKIRALEVSRSDKWVKMLAEWDKYFPKGKIEKLRQRVYKGIPNQTRGLAWSRLLGVNQVKDEQAGRYSEMLKFGLLYSKDVRQIDLDEIGYCQGMSQIAALLLMYTSEEDAFWGLDRLMSSDKYAMHGFFIPGFPKLVRFARHHDLVLKRYMPKVYKHFKKFDIDSTLYTLKWFFQCFLDRVPFSLTLRLWDVFILEGEVVLTCMSYTLLKLHKSNSLIMSIICDNEFIIETVLRKGMEDLIEFLQVELEKDFGYHDDQAITALQQSINELR</sequence>
<dbReference type="FunFam" id="1.10.472.80:FF:000019">
    <property type="entry name" value="USP6 N-terminal like"/>
    <property type="match status" value="1"/>
</dbReference>
<dbReference type="EMBL" id="NCKV01000231">
    <property type="protein sequence ID" value="RWS31228.1"/>
    <property type="molecule type" value="Genomic_DNA"/>
</dbReference>
<gene>
    <name evidence="2" type="ORF">B4U80_07138</name>
</gene>
<dbReference type="GO" id="GO:0031267">
    <property type="term" value="F:small GTPase binding"/>
    <property type="evidence" value="ECO:0007669"/>
    <property type="project" value="TreeGrafter"/>
</dbReference>
<dbReference type="FunFam" id="1.10.10.750:FF:000001">
    <property type="entry name" value="TBC1 domain family member 10A"/>
    <property type="match status" value="1"/>
</dbReference>
<dbReference type="SUPFAM" id="SSF47923">
    <property type="entry name" value="Ypt/Rab-GAP domain of gyp1p"/>
    <property type="match status" value="2"/>
</dbReference>
<dbReference type="PANTHER" id="PTHR47219:SF19">
    <property type="entry name" value="USP6 N-TERMINAL-LIKE PROTEIN ISOFORM X1"/>
    <property type="match status" value="1"/>
</dbReference>
<dbReference type="OrthoDB" id="294251at2759"/>
<evidence type="ECO:0000313" key="2">
    <source>
        <dbReference type="EMBL" id="RWS31228.1"/>
    </source>
</evidence>
<organism evidence="2 3">
    <name type="scientific">Leptotrombidium deliense</name>
    <dbReference type="NCBI Taxonomy" id="299467"/>
    <lineage>
        <taxon>Eukaryota</taxon>
        <taxon>Metazoa</taxon>
        <taxon>Ecdysozoa</taxon>
        <taxon>Arthropoda</taxon>
        <taxon>Chelicerata</taxon>
        <taxon>Arachnida</taxon>
        <taxon>Acari</taxon>
        <taxon>Acariformes</taxon>
        <taxon>Trombidiformes</taxon>
        <taxon>Prostigmata</taxon>
        <taxon>Anystina</taxon>
        <taxon>Parasitengona</taxon>
        <taxon>Trombiculoidea</taxon>
        <taxon>Trombiculidae</taxon>
        <taxon>Leptotrombidium</taxon>
    </lineage>
</organism>
<dbReference type="InterPro" id="IPR050302">
    <property type="entry name" value="Rab_GAP_TBC_domain"/>
</dbReference>
<dbReference type="InterPro" id="IPR000195">
    <property type="entry name" value="Rab-GAP-TBC_dom"/>
</dbReference>